<protein>
    <submittedName>
        <fullName evidence="1">Uncharacterized protein</fullName>
    </submittedName>
</protein>
<organism evidence="1">
    <name type="scientific">Siphoviridae sp. ctL5G6</name>
    <dbReference type="NCBI Taxonomy" id="2826247"/>
    <lineage>
        <taxon>Viruses</taxon>
        <taxon>Duplodnaviria</taxon>
        <taxon>Heunggongvirae</taxon>
        <taxon>Uroviricota</taxon>
        <taxon>Caudoviricetes</taxon>
    </lineage>
</organism>
<dbReference type="EMBL" id="BK015109">
    <property type="protein sequence ID" value="DAD91306.1"/>
    <property type="molecule type" value="Genomic_DNA"/>
</dbReference>
<name>A0A8S5NAP2_9CAUD</name>
<proteinExistence type="predicted"/>
<sequence length="121" mass="13954">MLDVKTLKVLEFLNEHPDEAFSIYLMGKCGMTVNFETMQWLTDKNMVYRYEDEDAHLFAYEEPEYTYQINAGGRQALAEQEHFAEMEKRAINAEARADESLRISKLSLAVAVIAIIAAWLK</sequence>
<accession>A0A8S5NAP2</accession>
<evidence type="ECO:0000313" key="1">
    <source>
        <dbReference type="EMBL" id="DAD91306.1"/>
    </source>
</evidence>
<reference evidence="1" key="1">
    <citation type="journal article" date="2021" name="Proc. Natl. Acad. Sci. U.S.A.">
        <title>A Catalog of Tens of Thousands of Viruses from Human Metagenomes Reveals Hidden Associations with Chronic Diseases.</title>
        <authorList>
            <person name="Tisza M.J."/>
            <person name="Buck C.B."/>
        </authorList>
    </citation>
    <scope>NUCLEOTIDE SEQUENCE</scope>
    <source>
        <strain evidence="1">CtL5G6</strain>
    </source>
</reference>